<reference evidence="2" key="1">
    <citation type="submission" date="2010-07" db="EMBL/GenBank/DDBJ databases">
        <authorList>
            <person name="Muzny D."/>
            <person name="Qin X."/>
            <person name="Buhay C."/>
            <person name="Dugan-Rocha S."/>
            <person name="Ding Y."/>
            <person name="Chen G."/>
            <person name="Hawes A."/>
            <person name="Holder M."/>
            <person name="Jhangiani S."/>
            <person name="Johnson A."/>
            <person name="Khan Z."/>
            <person name="Li Z."/>
            <person name="Liu W."/>
            <person name="Liu X."/>
            <person name="Perez L."/>
            <person name="Shen H."/>
            <person name="Wang Q."/>
            <person name="Watt J."/>
            <person name="Xi L."/>
            <person name="Xin Y."/>
            <person name="Zhou J."/>
            <person name="Deng J."/>
            <person name="Jiang H."/>
            <person name="Liu Y."/>
            <person name="Qu J."/>
            <person name="Song X.-Z."/>
            <person name="Zhang L."/>
            <person name="Villasana D."/>
            <person name="Johnson A."/>
            <person name="Liu J."/>
            <person name="Liyanage D."/>
            <person name="Lorensuhewa L."/>
            <person name="Robinson T."/>
            <person name="Song A."/>
            <person name="Song B.-B."/>
            <person name="Dinh H."/>
            <person name="Thornton R."/>
            <person name="Coyle M."/>
            <person name="Francisco L."/>
            <person name="Jackson L."/>
            <person name="Javaid M."/>
            <person name="Korchina V."/>
            <person name="Kovar C."/>
            <person name="Mata R."/>
            <person name="Mathew T."/>
            <person name="Ngo R."/>
            <person name="Nguyen L."/>
            <person name="Nguyen N."/>
            <person name="Okwuonu G."/>
            <person name="Ongeri F."/>
            <person name="Pham C."/>
            <person name="Simmons D."/>
            <person name="Wilczek-Boney K."/>
            <person name="Hale W."/>
            <person name="Jakkamsetti A."/>
            <person name="Pham P."/>
            <person name="Ruth R."/>
            <person name="San Lucas F."/>
            <person name="Warren J."/>
            <person name="Zhang J."/>
            <person name="Zhao Z."/>
            <person name="Zhou C."/>
            <person name="Zhu D."/>
            <person name="Lee S."/>
            <person name="Bess C."/>
            <person name="Blankenburg K."/>
            <person name="Forbes L."/>
            <person name="Fu Q."/>
            <person name="Gubbala S."/>
            <person name="Hirani K."/>
            <person name="Jayaseelan J.C."/>
            <person name="Lara F."/>
            <person name="Munidasa M."/>
            <person name="Palculict T."/>
            <person name="Patil S."/>
            <person name="Pu L.-L."/>
            <person name="Saada N."/>
            <person name="Tang L."/>
            <person name="Weissenberger G."/>
            <person name="Zhu Y."/>
            <person name="Hemphill L."/>
            <person name="Shang Y."/>
            <person name="Youmans B."/>
            <person name="Ayvaz T."/>
            <person name="Ross M."/>
            <person name="Santibanez J."/>
            <person name="Aqrawi P."/>
            <person name="Gross S."/>
            <person name="Joshi V."/>
            <person name="Fowler G."/>
            <person name="Nazareth L."/>
            <person name="Reid J."/>
            <person name="Worley K."/>
            <person name="Petrosino J."/>
            <person name="Highlander S."/>
            <person name="Gibbs R."/>
        </authorList>
    </citation>
    <scope>NUCLEOTIDE SEQUENCE [LARGE SCALE GENOMIC DNA]</scope>
    <source>
        <strain evidence="2">ATCC 33861</strain>
    </source>
</reference>
<proteinExistence type="predicted"/>
<dbReference type="HOGENOM" id="CLU_709608_0_0_10"/>
<evidence type="ECO:0008006" key="4">
    <source>
        <dbReference type="Google" id="ProtNLM"/>
    </source>
</evidence>
<gene>
    <name evidence="2" type="ORF">HMPREF0766_12399</name>
</gene>
<dbReference type="OrthoDB" id="794334at2"/>
<evidence type="ECO:0000313" key="3">
    <source>
        <dbReference type="Proteomes" id="UP000006258"/>
    </source>
</evidence>
<protein>
    <recommendedName>
        <fullName evidence="4">DUF1351 domain-containing protein</fullName>
    </recommendedName>
</protein>
<sequence>MATQENQTTGLAIHLSQTDLQSAGAVYNTSIEYLGKRKSKFDSLIAKANANGDKLPKELDDELMQYQVTNKKAVSSIEAQRKPFTEKAHAFIKAFTAIENELGKDLYDPIQKLRDKSAKIHAEEAAEAARKEREELQRKQKRIDDIASLETQLRNGYAALLGETKRTILQVYSNFNLANAEEAKAVIQSFVNAKLSNEAWETISLVGSEELIGEVRTEERFATCSAHFTSEVTKYAEYILEMFPNRVAELEQGIADNKAAEELKQKQEQEAEEARLAAEKRAADEAAKAKQQANVTVMVAQANRQEEAPKTVESYAVVVGSVDGWRAVIEYYLTNSGTTAEDLAKVKLDSMRMFAEKQAKATGEMVEHKDVVYEPKYKAVARVSKKRAA</sequence>
<organism evidence="2 3">
    <name type="scientific">Sphingobacterium spiritivorum ATCC 33861</name>
    <dbReference type="NCBI Taxonomy" id="525373"/>
    <lineage>
        <taxon>Bacteria</taxon>
        <taxon>Pseudomonadati</taxon>
        <taxon>Bacteroidota</taxon>
        <taxon>Sphingobacteriia</taxon>
        <taxon>Sphingobacteriales</taxon>
        <taxon>Sphingobacteriaceae</taxon>
        <taxon>Sphingobacterium</taxon>
    </lineage>
</organism>
<dbReference type="Proteomes" id="UP000006258">
    <property type="component" value="Unassembled WGS sequence"/>
</dbReference>
<dbReference type="RefSeq" id="WP_002992929.1">
    <property type="nucleotide sequence ID" value="NZ_GL379770.1"/>
</dbReference>
<feature type="coiled-coil region" evidence="1">
    <location>
        <begin position="250"/>
        <end position="286"/>
    </location>
</feature>
<feature type="coiled-coil region" evidence="1">
    <location>
        <begin position="119"/>
        <end position="149"/>
    </location>
</feature>
<evidence type="ECO:0000256" key="1">
    <source>
        <dbReference type="SAM" id="Coils"/>
    </source>
</evidence>
<dbReference type="GeneID" id="95427998"/>
<dbReference type="AlphaFoldDB" id="D7VN29"/>
<dbReference type="EMBL" id="ACHA02000011">
    <property type="protein sequence ID" value="EFK57326.1"/>
    <property type="molecule type" value="Genomic_DNA"/>
</dbReference>
<keyword evidence="1" id="KW-0175">Coiled coil</keyword>
<keyword evidence="3" id="KW-1185">Reference proteome</keyword>
<comment type="caution">
    <text evidence="2">The sequence shown here is derived from an EMBL/GenBank/DDBJ whole genome shotgun (WGS) entry which is preliminary data.</text>
</comment>
<accession>D7VN29</accession>
<name>D7VN29_SPHSI</name>
<dbReference type="STRING" id="525373.HMPREF0766_12399"/>
<evidence type="ECO:0000313" key="2">
    <source>
        <dbReference type="EMBL" id="EFK57326.1"/>
    </source>
</evidence>